<gene>
    <name evidence="9" type="ORF">PACTADRAFT_48139</name>
</gene>
<accession>A0A1E4U2X8</accession>
<sequence length="198" mass="22368">MSAQGTNIPLEPQNNNNAGGMTLYQRLSESSHPVALIFYLLFRIGSLLTYLLGLLFTNNFILEFILVLLLLAADFWNVKNISGRLLVGLRWWNETNEIGESIWVFETVDPNRYINPIDTKVFWIFLYGAPIFWIVLGVLAILKFEFLSLILVMVAVTLTSLNALAFTKCDKFSKANDITSGVFGNALGRFNPFNKMFG</sequence>
<feature type="transmembrane region" description="Helical" evidence="8">
    <location>
        <begin position="147"/>
        <end position="166"/>
    </location>
</feature>
<keyword evidence="7 8" id="KW-0472">Membrane</keyword>
<keyword evidence="10" id="KW-1185">Reference proteome</keyword>
<dbReference type="PANTHER" id="PTHR13019:SF7">
    <property type="entry name" value="GOLGI APPARATUS MEMBRANE PROTEIN TVP23"/>
    <property type="match status" value="1"/>
</dbReference>
<dbReference type="Pfam" id="PF05832">
    <property type="entry name" value="DUF846"/>
    <property type="match status" value="1"/>
</dbReference>
<evidence type="ECO:0000256" key="1">
    <source>
        <dbReference type="ARBA" id="ARBA00003246"/>
    </source>
</evidence>
<dbReference type="GO" id="GO:0016192">
    <property type="term" value="P:vesicle-mediated transport"/>
    <property type="evidence" value="ECO:0007669"/>
    <property type="project" value="EnsemblFungi"/>
</dbReference>
<evidence type="ECO:0000256" key="5">
    <source>
        <dbReference type="ARBA" id="ARBA00022692"/>
    </source>
</evidence>
<feature type="transmembrane region" description="Helical" evidence="8">
    <location>
        <begin position="60"/>
        <end position="78"/>
    </location>
</feature>
<dbReference type="OrthoDB" id="2151161at2759"/>
<keyword evidence="6 8" id="KW-1133">Transmembrane helix</keyword>
<comment type="subcellular location">
    <subcellularLocation>
        <location evidence="2 8">Golgi apparatus membrane</location>
        <topology evidence="2 8">Multi-pass membrane protein</topology>
    </subcellularLocation>
</comment>
<dbReference type="GO" id="GO:0009306">
    <property type="term" value="P:protein secretion"/>
    <property type="evidence" value="ECO:0007669"/>
    <property type="project" value="TreeGrafter"/>
</dbReference>
<evidence type="ECO:0000256" key="4">
    <source>
        <dbReference type="ARBA" id="ARBA00013603"/>
    </source>
</evidence>
<feature type="transmembrane region" description="Helical" evidence="8">
    <location>
        <begin position="34"/>
        <end position="54"/>
    </location>
</feature>
<dbReference type="EMBL" id="KV454011">
    <property type="protein sequence ID" value="ODV98360.1"/>
    <property type="molecule type" value="Genomic_DNA"/>
</dbReference>
<dbReference type="AlphaFoldDB" id="A0A1E4U2X8"/>
<evidence type="ECO:0000256" key="8">
    <source>
        <dbReference type="RuleBase" id="RU361206"/>
    </source>
</evidence>
<dbReference type="PANTHER" id="PTHR13019">
    <property type="entry name" value="GOLGI APPARATUS MEMBRANE PROTEIN TVP23"/>
    <property type="match status" value="1"/>
</dbReference>
<proteinExistence type="inferred from homology"/>
<evidence type="ECO:0000313" key="10">
    <source>
        <dbReference type="Proteomes" id="UP000094236"/>
    </source>
</evidence>
<name>A0A1E4U2X8_PACTA</name>
<dbReference type="InterPro" id="IPR008564">
    <property type="entry name" value="TVP23-like"/>
</dbReference>
<protein>
    <recommendedName>
        <fullName evidence="4 8">Golgi apparatus membrane protein TVP23</fullName>
    </recommendedName>
</protein>
<feature type="transmembrane region" description="Helical" evidence="8">
    <location>
        <begin position="121"/>
        <end position="141"/>
    </location>
</feature>
<evidence type="ECO:0000313" key="9">
    <source>
        <dbReference type="EMBL" id="ODV98360.1"/>
    </source>
</evidence>
<comment type="function">
    <text evidence="1 8">Golgi membrane protein involved in vesicular trafficking.</text>
</comment>
<dbReference type="GO" id="GO:0000139">
    <property type="term" value="C:Golgi membrane"/>
    <property type="evidence" value="ECO:0007669"/>
    <property type="project" value="UniProtKB-SubCell"/>
</dbReference>
<reference evidence="10" key="1">
    <citation type="submission" date="2016-05" db="EMBL/GenBank/DDBJ databases">
        <title>Comparative genomics of biotechnologically important yeasts.</title>
        <authorList>
            <consortium name="DOE Joint Genome Institute"/>
            <person name="Riley R."/>
            <person name="Haridas S."/>
            <person name="Wolfe K.H."/>
            <person name="Lopes M.R."/>
            <person name="Hittinger C.T."/>
            <person name="Goker M."/>
            <person name="Salamov A."/>
            <person name="Wisecaver J."/>
            <person name="Long T.M."/>
            <person name="Aerts A.L."/>
            <person name="Barry K."/>
            <person name="Choi C."/>
            <person name="Clum A."/>
            <person name="Coughlan A.Y."/>
            <person name="Deshpande S."/>
            <person name="Douglass A.P."/>
            <person name="Hanson S.J."/>
            <person name="Klenk H.-P."/>
            <person name="Labutti K."/>
            <person name="Lapidus A."/>
            <person name="Lindquist E."/>
            <person name="Lipzen A."/>
            <person name="Meier-Kolthoff J.P."/>
            <person name="Ohm R.A."/>
            <person name="Otillar R.P."/>
            <person name="Pangilinan J."/>
            <person name="Peng Y."/>
            <person name="Rokas A."/>
            <person name="Rosa C.A."/>
            <person name="Scheuner C."/>
            <person name="Sibirny A.A."/>
            <person name="Slot J.C."/>
            <person name="Stielow J.B."/>
            <person name="Sun H."/>
            <person name="Kurtzman C.P."/>
            <person name="Blackwell M."/>
            <person name="Grigoriev I.V."/>
            <person name="Jeffries T.W."/>
        </authorList>
    </citation>
    <scope>NUCLEOTIDE SEQUENCE [LARGE SCALE GENOMIC DNA]</scope>
    <source>
        <strain evidence="10">NRRL Y-2460</strain>
    </source>
</reference>
<keyword evidence="8" id="KW-0333">Golgi apparatus</keyword>
<evidence type="ECO:0000256" key="7">
    <source>
        <dbReference type="ARBA" id="ARBA00023136"/>
    </source>
</evidence>
<evidence type="ECO:0000256" key="3">
    <source>
        <dbReference type="ARBA" id="ARBA00005467"/>
    </source>
</evidence>
<keyword evidence="5 8" id="KW-0812">Transmembrane</keyword>
<evidence type="ECO:0000256" key="6">
    <source>
        <dbReference type="ARBA" id="ARBA00022989"/>
    </source>
</evidence>
<evidence type="ECO:0000256" key="2">
    <source>
        <dbReference type="ARBA" id="ARBA00004653"/>
    </source>
</evidence>
<dbReference type="Proteomes" id="UP000094236">
    <property type="component" value="Unassembled WGS sequence"/>
</dbReference>
<dbReference type="STRING" id="669874.A0A1E4U2X8"/>
<comment type="similarity">
    <text evidence="3 8">Belongs to the TVP23 family.</text>
</comment>
<organism evidence="9 10">
    <name type="scientific">Pachysolen tannophilus NRRL Y-2460</name>
    <dbReference type="NCBI Taxonomy" id="669874"/>
    <lineage>
        <taxon>Eukaryota</taxon>
        <taxon>Fungi</taxon>
        <taxon>Dikarya</taxon>
        <taxon>Ascomycota</taxon>
        <taxon>Saccharomycotina</taxon>
        <taxon>Pichiomycetes</taxon>
        <taxon>Pachysolenaceae</taxon>
        <taxon>Pachysolen</taxon>
    </lineage>
</organism>